<dbReference type="AlphaFoldDB" id="A0ABD6F0P1"/>
<protein>
    <submittedName>
        <fullName evidence="1">Uncharacterized protein</fullName>
    </submittedName>
</protein>
<dbReference type="EMBL" id="JBGFUD010015571">
    <property type="protein sequence ID" value="MFH4984159.1"/>
    <property type="molecule type" value="Genomic_DNA"/>
</dbReference>
<sequence length="202" mass="22666">MLDSTDDEDSVRPEAVGIVVEVNANLHSAVIHTEGYGRVLMPTQLAGEDDFVLGDWCSVKVERNDENYSSEVDCSFIVCERPKKVAEVYSTSVSISKDFLEGVIVCAPIFVGNITATGAVAVNPQFGRIFIDPLRVINGDLRPLMWIEAHLRYCLPNESSFFCRWLAHNLKPITEDQQTAKVYRYSVTSFLLNFVFHVTSRI</sequence>
<proteinExistence type="predicted"/>
<evidence type="ECO:0000313" key="2">
    <source>
        <dbReference type="Proteomes" id="UP001608902"/>
    </source>
</evidence>
<keyword evidence="2" id="KW-1185">Reference proteome</keyword>
<accession>A0ABD6F0P1</accession>
<gene>
    <name evidence="1" type="ORF">AB6A40_010868</name>
</gene>
<name>A0ABD6F0P1_9BILA</name>
<comment type="caution">
    <text evidence="1">The sequence shown here is derived from an EMBL/GenBank/DDBJ whole genome shotgun (WGS) entry which is preliminary data.</text>
</comment>
<organism evidence="1 2">
    <name type="scientific">Gnathostoma spinigerum</name>
    <dbReference type="NCBI Taxonomy" id="75299"/>
    <lineage>
        <taxon>Eukaryota</taxon>
        <taxon>Metazoa</taxon>
        <taxon>Ecdysozoa</taxon>
        <taxon>Nematoda</taxon>
        <taxon>Chromadorea</taxon>
        <taxon>Rhabditida</taxon>
        <taxon>Spirurina</taxon>
        <taxon>Gnathostomatomorpha</taxon>
        <taxon>Gnathostomatoidea</taxon>
        <taxon>Gnathostomatidae</taxon>
        <taxon>Gnathostoma</taxon>
    </lineage>
</organism>
<dbReference type="Proteomes" id="UP001608902">
    <property type="component" value="Unassembled WGS sequence"/>
</dbReference>
<evidence type="ECO:0000313" key="1">
    <source>
        <dbReference type="EMBL" id="MFH4984159.1"/>
    </source>
</evidence>
<reference evidence="1 2" key="1">
    <citation type="submission" date="2024-08" db="EMBL/GenBank/DDBJ databases">
        <title>Gnathostoma spinigerum genome.</title>
        <authorList>
            <person name="Gonzalez-Bertolin B."/>
            <person name="Monzon S."/>
            <person name="Zaballos A."/>
            <person name="Jimenez P."/>
            <person name="Dekumyoy P."/>
            <person name="Varona S."/>
            <person name="Cuesta I."/>
            <person name="Sumanam S."/>
            <person name="Adisakwattana P."/>
            <person name="Gasser R.B."/>
            <person name="Hernandez-Gonzalez A."/>
            <person name="Young N.D."/>
            <person name="Perteguer M.J."/>
        </authorList>
    </citation>
    <scope>NUCLEOTIDE SEQUENCE [LARGE SCALE GENOMIC DNA]</scope>
    <source>
        <strain evidence="1">AL3</strain>
        <tissue evidence="1">Liver</tissue>
    </source>
</reference>